<dbReference type="InterPro" id="IPR002048">
    <property type="entry name" value="EF_hand_dom"/>
</dbReference>
<dbReference type="EnsemblProtists" id="PYU1_T007387">
    <property type="protein sequence ID" value="PYU1_T007387"/>
    <property type="gene ID" value="PYU1_G007371"/>
</dbReference>
<accession>K3WQZ3</accession>
<dbReference type="EMBL" id="GL376629">
    <property type="status" value="NOT_ANNOTATED_CDS"/>
    <property type="molecule type" value="Genomic_DNA"/>
</dbReference>
<keyword evidence="6" id="KW-1185">Reference proteome</keyword>
<keyword evidence="1" id="KW-0106">Calcium</keyword>
<dbReference type="HOGENOM" id="CLU_1040050_0_0_1"/>
<dbReference type="SUPFAM" id="SSF47473">
    <property type="entry name" value="EF-hand"/>
    <property type="match status" value="1"/>
</dbReference>
<dbReference type="AlphaFoldDB" id="K3WQZ3"/>
<dbReference type="GO" id="GO:0005509">
    <property type="term" value="F:calcium ion binding"/>
    <property type="evidence" value="ECO:0007669"/>
    <property type="project" value="InterPro"/>
</dbReference>
<feature type="domain" description="WW" evidence="3">
    <location>
        <begin position="200"/>
        <end position="233"/>
    </location>
</feature>
<dbReference type="PROSITE" id="PS50020">
    <property type="entry name" value="WW_DOMAIN_2"/>
    <property type="match status" value="1"/>
</dbReference>
<name>K3WQZ3_GLOUD</name>
<organism evidence="5 6">
    <name type="scientific">Globisporangium ultimum (strain ATCC 200006 / CBS 805.95 / DAOM BR144)</name>
    <name type="common">Pythium ultimum</name>
    <dbReference type="NCBI Taxonomy" id="431595"/>
    <lineage>
        <taxon>Eukaryota</taxon>
        <taxon>Sar</taxon>
        <taxon>Stramenopiles</taxon>
        <taxon>Oomycota</taxon>
        <taxon>Peronosporomycetes</taxon>
        <taxon>Pythiales</taxon>
        <taxon>Pythiaceae</taxon>
        <taxon>Globisporangium</taxon>
    </lineage>
</organism>
<dbReference type="InterPro" id="IPR001202">
    <property type="entry name" value="WW_dom"/>
</dbReference>
<feature type="domain" description="EF-hand" evidence="4">
    <location>
        <begin position="119"/>
        <end position="154"/>
    </location>
</feature>
<evidence type="ECO:0000259" key="4">
    <source>
        <dbReference type="PROSITE" id="PS50222"/>
    </source>
</evidence>
<dbReference type="VEuPathDB" id="FungiDB:PYU1_G007371"/>
<reference evidence="5" key="3">
    <citation type="submission" date="2015-02" db="UniProtKB">
        <authorList>
            <consortium name="EnsemblProtists"/>
        </authorList>
    </citation>
    <scope>IDENTIFICATION</scope>
    <source>
        <strain evidence="5">DAOM BR144</strain>
    </source>
</reference>
<dbReference type="InterPro" id="IPR018247">
    <property type="entry name" value="EF_Hand_1_Ca_BS"/>
</dbReference>
<feature type="region of interest" description="Disordered" evidence="2">
    <location>
        <begin position="1"/>
        <end position="32"/>
    </location>
</feature>
<sequence>MGGGASTAAILEEESRRPLDASDLGSPRGDGATAAKNEVIRLRRLLATHYNHTVNDMISEYDKYSEQQQQQQGYTSFQESEQQTDESLILMEQGCENEQHHICNRTAEDAATTLKLAPGIQEYLIAVFTAADLDNSGVLSSEEFTRLLRDQVDLGLSPEDIQLLHAQARWMDAKGDVTWQQFVHMAPQLLANLVDTSSTTPSATDWCSCITTEGTPYYYNKRTQESVWDRPDALLAASDSKGLTYDEGSVAEDAESLVQNELAELGNA</sequence>
<dbReference type="PROSITE" id="PS50222">
    <property type="entry name" value="EF_HAND_2"/>
    <property type="match status" value="1"/>
</dbReference>
<dbReference type="Gene3D" id="2.20.70.10">
    <property type="match status" value="1"/>
</dbReference>
<dbReference type="Pfam" id="PF00397">
    <property type="entry name" value="WW"/>
    <property type="match status" value="1"/>
</dbReference>
<dbReference type="Gene3D" id="1.10.238.10">
    <property type="entry name" value="EF-hand"/>
    <property type="match status" value="1"/>
</dbReference>
<reference evidence="6" key="2">
    <citation type="submission" date="2010-04" db="EMBL/GenBank/DDBJ databases">
        <authorList>
            <person name="Buell R."/>
            <person name="Hamilton J."/>
            <person name="Hostetler J."/>
        </authorList>
    </citation>
    <scope>NUCLEOTIDE SEQUENCE [LARGE SCALE GENOMIC DNA]</scope>
    <source>
        <strain evidence="6">DAOM:BR144</strain>
    </source>
</reference>
<dbReference type="InterPro" id="IPR011992">
    <property type="entry name" value="EF-hand-dom_pair"/>
</dbReference>
<protein>
    <submittedName>
        <fullName evidence="5">Uncharacterized protein</fullName>
    </submittedName>
</protein>
<dbReference type="eggNOG" id="KOG0573">
    <property type="taxonomic scope" value="Eukaryota"/>
</dbReference>
<dbReference type="Proteomes" id="UP000019132">
    <property type="component" value="Unassembled WGS sequence"/>
</dbReference>
<proteinExistence type="predicted"/>
<dbReference type="SUPFAM" id="SSF51045">
    <property type="entry name" value="WW domain"/>
    <property type="match status" value="1"/>
</dbReference>
<evidence type="ECO:0000313" key="5">
    <source>
        <dbReference type="EnsemblProtists" id="PYU1_T007387"/>
    </source>
</evidence>
<evidence type="ECO:0000259" key="3">
    <source>
        <dbReference type="PROSITE" id="PS50020"/>
    </source>
</evidence>
<dbReference type="InterPro" id="IPR036020">
    <property type="entry name" value="WW_dom_sf"/>
</dbReference>
<evidence type="ECO:0000313" key="6">
    <source>
        <dbReference type="Proteomes" id="UP000019132"/>
    </source>
</evidence>
<reference evidence="6" key="1">
    <citation type="journal article" date="2010" name="Genome Biol.">
        <title>Genome sequence of the necrotrophic plant pathogen Pythium ultimum reveals original pathogenicity mechanisms and effector repertoire.</title>
        <authorList>
            <person name="Levesque C.A."/>
            <person name="Brouwer H."/>
            <person name="Cano L."/>
            <person name="Hamilton J.P."/>
            <person name="Holt C."/>
            <person name="Huitema E."/>
            <person name="Raffaele S."/>
            <person name="Robideau G.P."/>
            <person name="Thines M."/>
            <person name="Win J."/>
            <person name="Zerillo M.M."/>
            <person name="Beakes G.W."/>
            <person name="Boore J.L."/>
            <person name="Busam D."/>
            <person name="Dumas B."/>
            <person name="Ferriera S."/>
            <person name="Fuerstenberg S.I."/>
            <person name="Gachon C.M."/>
            <person name="Gaulin E."/>
            <person name="Govers F."/>
            <person name="Grenville-Briggs L."/>
            <person name="Horner N."/>
            <person name="Hostetler J."/>
            <person name="Jiang R.H."/>
            <person name="Johnson J."/>
            <person name="Krajaejun T."/>
            <person name="Lin H."/>
            <person name="Meijer H.J."/>
            <person name="Moore B."/>
            <person name="Morris P."/>
            <person name="Phuntmart V."/>
            <person name="Puiu D."/>
            <person name="Shetty J."/>
            <person name="Stajich J.E."/>
            <person name="Tripathy S."/>
            <person name="Wawra S."/>
            <person name="van West P."/>
            <person name="Whitty B.R."/>
            <person name="Coutinho P.M."/>
            <person name="Henrissat B."/>
            <person name="Martin F."/>
            <person name="Thomas P.D."/>
            <person name="Tyler B.M."/>
            <person name="De Vries R.P."/>
            <person name="Kamoun S."/>
            <person name="Yandell M."/>
            <person name="Tisserat N."/>
            <person name="Buell C.R."/>
        </authorList>
    </citation>
    <scope>NUCLEOTIDE SEQUENCE</scope>
    <source>
        <strain evidence="6">DAOM:BR144</strain>
    </source>
</reference>
<evidence type="ECO:0000256" key="1">
    <source>
        <dbReference type="ARBA" id="ARBA00022837"/>
    </source>
</evidence>
<evidence type="ECO:0000256" key="2">
    <source>
        <dbReference type="SAM" id="MobiDB-lite"/>
    </source>
</evidence>
<dbReference type="SMART" id="SM00456">
    <property type="entry name" value="WW"/>
    <property type="match status" value="1"/>
</dbReference>
<feature type="region of interest" description="Disordered" evidence="2">
    <location>
        <begin position="63"/>
        <end position="83"/>
    </location>
</feature>
<dbReference type="PROSITE" id="PS00018">
    <property type="entry name" value="EF_HAND_1"/>
    <property type="match status" value="1"/>
</dbReference>
<dbReference type="CDD" id="cd00201">
    <property type="entry name" value="WW"/>
    <property type="match status" value="1"/>
</dbReference>
<dbReference type="InParanoid" id="K3WQZ3"/>